<dbReference type="GO" id="GO:0016460">
    <property type="term" value="C:myosin II complex"/>
    <property type="evidence" value="ECO:0007669"/>
    <property type="project" value="TreeGrafter"/>
</dbReference>
<dbReference type="OrthoDB" id="26525at2759"/>
<sequence length="140" mass="15600">MATDASASSLQTLFKSYSGGKSVMNSSNVDELVRELGYAPSMKELETFKHKVGATCSVEQVQELVNTLDHPEDTAENFLMFFKFYDPNNTGTISRATLEKLLANVGEPLNQNELNAFFSKTCDFGDQVPYEKLIRTLLTK</sequence>
<reference evidence="6 7" key="1">
    <citation type="journal article" date="2017" name="BMC Genomics">
        <title>Whole-genome assembly of Babesia ovata and comparative genomics between closely related pathogens.</title>
        <authorList>
            <person name="Yamagishi J."/>
            <person name="Asada M."/>
            <person name="Hakimi H."/>
            <person name="Tanaka T.Q."/>
            <person name="Sugimoto C."/>
            <person name="Kawazu S."/>
        </authorList>
    </citation>
    <scope>NUCLEOTIDE SEQUENCE [LARGE SCALE GENOMIC DNA]</scope>
    <source>
        <strain evidence="6 7">Miyake</strain>
    </source>
</reference>
<dbReference type="InterPro" id="IPR011992">
    <property type="entry name" value="EF-hand-dom_pair"/>
</dbReference>
<dbReference type="SUPFAM" id="SSF47473">
    <property type="entry name" value="EF-hand"/>
    <property type="match status" value="1"/>
</dbReference>
<evidence type="ECO:0000259" key="5">
    <source>
        <dbReference type="PROSITE" id="PS50222"/>
    </source>
</evidence>
<dbReference type="PROSITE" id="PS50222">
    <property type="entry name" value="EF_HAND_2"/>
    <property type="match status" value="1"/>
</dbReference>
<gene>
    <name evidence="6" type="ORF">BOVATA_000240</name>
</gene>
<dbReference type="GeneID" id="39872301"/>
<evidence type="ECO:0000256" key="1">
    <source>
        <dbReference type="ARBA" id="ARBA00020786"/>
    </source>
</evidence>
<feature type="domain" description="EF-hand" evidence="5">
    <location>
        <begin position="73"/>
        <end position="108"/>
    </location>
</feature>
<dbReference type="EMBL" id="BDSA01000001">
    <property type="protein sequence ID" value="GBE58531.1"/>
    <property type="molecule type" value="Genomic_DNA"/>
</dbReference>
<keyword evidence="3" id="KW-0677">Repeat</keyword>
<dbReference type="Proteomes" id="UP000236319">
    <property type="component" value="Unassembled WGS sequence"/>
</dbReference>
<dbReference type="AlphaFoldDB" id="A0A2H6K6B5"/>
<keyword evidence="7" id="KW-1185">Reference proteome</keyword>
<dbReference type="InterPro" id="IPR002048">
    <property type="entry name" value="EF_hand_dom"/>
</dbReference>
<dbReference type="RefSeq" id="XP_028864774.1">
    <property type="nucleotide sequence ID" value="XM_029008941.1"/>
</dbReference>
<evidence type="ECO:0000256" key="4">
    <source>
        <dbReference type="ARBA" id="ARBA00022990"/>
    </source>
</evidence>
<proteinExistence type="predicted"/>
<protein>
    <recommendedName>
        <fullName evidence="1">Calmodulin</fullName>
    </recommendedName>
</protein>
<keyword evidence="2" id="KW-0479">Metal-binding</keyword>
<dbReference type="PANTHER" id="PTHR23048:SF0">
    <property type="entry name" value="CALMODULIN LIKE 3"/>
    <property type="match status" value="1"/>
</dbReference>
<evidence type="ECO:0000313" key="7">
    <source>
        <dbReference type="Proteomes" id="UP000236319"/>
    </source>
</evidence>
<dbReference type="Gene3D" id="1.10.238.10">
    <property type="entry name" value="EF-hand"/>
    <property type="match status" value="2"/>
</dbReference>
<evidence type="ECO:0000256" key="2">
    <source>
        <dbReference type="ARBA" id="ARBA00022723"/>
    </source>
</evidence>
<comment type="caution">
    <text evidence="6">The sequence shown here is derived from an EMBL/GenBank/DDBJ whole genome shotgun (WGS) entry which is preliminary data.</text>
</comment>
<dbReference type="PANTHER" id="PTHR23048">
    <property type="entry name" value="MYOSIN LIGHT CHAIN 1, 3"/>
    <property type="match status" value="1"/>
</dbReference>
<dbReference type="InterPro" id="IPR050230">
    <property type="entry name" value="CALM/Myosin/TropC-like"/>
</dbReference>
<dbReference type="GO" id="GO:0005509">
    <property type="term" value="F:calcium ion binding"/>
    <property type="evidence" value="ECO:0007669"/>
    <property type="project" value="InterPro"/>
</dbReference>
<name>A0A2H6K6B5_9APIC</name>
<evidence type="ECO:0000256" key="3">
    <source>
        <dbReference type="ARBA" id="ARBA00022737"/>
    </source>
</evidence>
<evidence type="ECO:0000313" key="6">
    <source>
        <dbReference type="EMBL" id="GBE58531.1"/>
    </source>
</evidence>
<accession>A0A2H6K6B5</accession>
<keyword evidence="4" id="KW-0007">Acetylation</keyword>
<organism evidence="6 7">
    <name type="scientific">Babesia ovata</name>
    <dbReference type="NCBI Taxonomy" id="189622"/>
    <lineage>
        <taxon>Eukaryota</taxon>
        <taxon>Sar</taxon>
        <taxon>Alveolata</taxon>
        <taxon>Apicomplexa</taxon>
        <taxon>Aconoidasida</taxon>
        <taxon>Piroplasmida</taxon>
        <taxon>Babesiidae</taxon>
        <taxon>Babesia</taxon>
    </lineage>
</organism>
<dbReference type="VEuPathDB" id="PiroplasmaDB:BOVATA_000240"/>